<dbReference type="EMBL" id="FNLL01000006">
    <property type="protein sequence ID" value="SDU29448.1"/>
    <property type="molecule type" value="Genomic_DNA"/>
</dbReference>
<gene>
    <name evidence="1" type="ORF">SAMN04487931_106163</name>
</gene>
<dbReference type="AlphaFoldDB" id="A0A1H2HD33"/>
<reference evidence="2" key="1">
    <citation type="submission" date="2016-10" db="EMBL/GenBank/DDBJ databases">
        <authorList>
            <person name="Varghese N."/>
            <person name="Submissions S."/>
        </authorList>
    </citation>
    <scope>NUCLEOTIDE SEQUENCE [LARGE SCALE GENOMIC DNA]</scope>
    <source>
        <strain evidence="2">DSM 3384</strain>
    </source>
</reference>
<name>A0A1H2HD33_9BACT</name>
<keyword evidence="2" id="KW-1185">Reference proteome</keyword>
<proteinExistence type="predicted"/>
<evidence type="ECO:0000313" key="2">
    <source>
        <dbReference type="Proteomes" id="UP000199608"/>
    </source>
</evidence>
<accession>A0A1H2HD33</accession>
<sequence>MICFKKKMVLTVTAIAVFFAITASVLFAHTLYMNVLDNEDGTVTVEGMFSTGSEASGLPLYLEDTKGEVIKKLKMDESGEITFKAPDVPYMIFLDGGPGHTLREEGPLNQ</sequence>
<protein>
    <recommendedName>
        <fullName evidence="3">Nickel transport protein</fullName>
    </recommendedName>
</protein>
<dbReference type="Proteomes" id="UP000199608">
    <property type="component" value="Unassembled WGS sequence"/>
</dbReference>
<organism evidence="1 2">
    <name type="scientific">Desulfobacula phenolica</name>
    <dbReference type="NCBI Taxonomy" id="90732"/>
    <lineage>
        <taxon>Bacteria</taxon>
        <taxon>Pseudomonadati</taxon>
        <taxon>Thermodesulfobacteriota</taxon>
        <taxon>Desulfobacteria</taxon>
        <taxon>Desulfobacterales</taxon>
        <taxon>Desulfobacteraceae</taxon>
        <taxon>Desulfobacula</taxon>
    </lineage>
</organism>
<evidence type="ECO:0008006" key="3">
    <source>
        <dbReference type="Google" id="ProtNLM"/>
    </source>
</evidence>
<dbReference type="RefSeq" id="WP_014958645.1">
    <property type="nucleotide sequence ID" value="NZ_FNLL01000006.1"/>
</dbReference>
<evidence type="ECO:0000313" key="1">
    <source>
        <dbReference type="EMBL" id="SDU29448.1"/>
    </source>
</evidence>